<dbReference type="PRINTS" id="PR00352">
    <property type="entry name" value="3FE4SFRDOXIN"/>
</dbReference>
<dbReference type="RefSeq" id="WP_329500656.1">
    <property type="nucleotide sequence ID" value="NZ_CP108460.1"/>
</dbReference>
<evidence type="ECO:0000256" key="8">
    <source>
        <dbReference type="RuleBase" id="RU368020"/>
    </source>
</evidence>
<keyword evidence="11" id="KW-1185">Reference proteome</keyword>
<dbReference type="Gene3D" id="3.30.70.20">
    <property type="match status" value="1"/>
</dbReference>
<dbReference type="PANTHER" id="PTHR36923">
    <property type="entry name" value="FERREDOXIN"/>
    <property type="match status" value="1"/>
</dbReference>
<evidence type="ECO:0000313" key="11">
    <source>
        <dbReference type="Proteomes" id="UP001432014"/>
    </source>
</evidence>
<dbReference type="SUPFAM" id="SSF54862">
    <property type="entry name" value="4Fe-4S ferredoxins"/>
    <property type="match status" value="1"/>
</dbReference>
<evidence type="ECO:0000313" key="10">
    <source>
        <dbReference type="EMBL" id="WUS54816.1"/>
    </source>
</evidence>
<dbReference type="Proteomes" id="UP001432014">
    <property type="component" value="Chromosome"/>
</dbReference>
<keyword evidence="5 8" id="KW-0408">Iron</keyword>
<dbReference type="InterPro" id="IPR017896">
    <property type="entry name" value="4Fe4S_Fe-S-bd"/>
</dbReference>
<evidence type="ECO:0000256" key="6">
    <source>
        <dbReference type="ARBA" id="ARBA00023014"/>
    </source>
</evidence>
<comment type="cofactor">
    <cofactor evidence="1">
        <name>[3Fe-4S] cluster</name>
        <dbReference type="ChEBI" id="CHEBI:21137"/>
    </cofactor>
</comment>
<sequence>MLITADRDRCIGAGLCVLTAPDVFEHDDDGLVHVLEQEPDARLEGDVRLAQQLCPARALALESASPQST</sequence>
<reference evidence="10 11" key="1">
    <citation type="submission" date="2022-10" db="EMBL/GenBank/DDBJ databases">
        <title>The complete genomes of actinobacterial strains from the NBC collection.</title>
        <authorList>
            <person name="Joergensen T.S."/>
            <person name="Alvarez Arevalo M."/>
            <person name="Sterndorff E.B."/>
            <person name="Faurdal D."/>
            <person name="Vuksanovic O."/>
            <person name="Mourched A.-S."/>
            <person name="Charusanti P."/>
            <person name="Shaw S."/>
            <person name="Blin K."/>
            <person name="Weber T."/>
        </authorList>
    </citation>
    <scope>NUCLEOTIDE SEQUENCE [LARGE SCALE GENOMIC DNA]</scope>
    <source>
        <strain evidence="10 11">NBC_01247</strain>
    </source>
</reference>
<dbReference type="InterPro" id="IPR001080">
    <property type="entry name" value="3Fe4S_ferredoxin"/>
</dbReference>
<gene>
    <name evidence="10" type="ORF">OG469_04390</name>
</gene>
<keyword evidence="7" id="KW-0003">3Fe-4S</keyword>
<dbReference type="Pfam" id="PF13459">
    <property type="entry name" value="Fer4_15"/>
    <property type="match status" value="1"/>
</dbReference>
<comment type="function">
    <text evidence="8">Ferredoxins are iron-sulfur proteins that transfer electrons in a wide variety of metabolic reactions.</text>
</comment>
<protein>
    <recommendedName>
        <fullName evidence="8">Ferredoxin</fullName>
    </recommendedName>
</protein>
<dbReference type="PROSITE" id="PS51379">
    <property type="entry name" value="4FE4S_FER_2"/>
    <property type="match status" value="1"/>
</dbReference>
<name>A0ABZ1W1Z4_9ACTN</name>
<accession>A0ABZ1W1Z4</accession>
<keyword evidence="2 8" id="KW-0813">Transport</keyword>
<feature type="domain" description="4Fe-4S ferredoxin-type" evidence="9">
    <location>
        <begin position="1"/>
        <end position="29"/>
    </location>
</feature>
<evidence type="ECO:0000256" key="4">
    <source>
        <dbReference type="ARBA" id="ARBA00022982"/>
    </source>
</evidence>
<evidence type="ECO:0000256" key="7">
    <source>
        <dbReference type="ARBA" id="ARBA00023291"/>
    </source>
</evidence>
<evidence type="ECO:0000256" key="2">
    <source>
        <dbReference type="ARBA" id="ARBA00022448"/>
    </source>
</evidence>
<evidence type="ECO:0000256" key="3">
    <source>
        <dbReference type="ARBA" id="ARBA00022723"/>
    </source>
</evidence>
<keyword evidence="3 8" id="KW-0479">Metal-binding</keyword>
<proteinExistence type="predicted"/>
<keyword evidence="4 8" id="KW-0249">Electron transport</keyword>
<keyword evidence="6 8" id="KW-0411">Iron-sulfur</keyword>
<organism evidence="10 11">
    <name type="scientific">Kitasatospora herbaricolor</name>
    <dbReference type="NCBI Taxonomy" id="68217"/>
    <lineage>
        <taxon>Bacteria</taxon>
        <taxon>Bacillati</taxon>
        <taxon>Actinomycetota</taxon>
        <taxon>Actinomycetes</taxon>
        <taxon>Kitasatosporales</taxon>
        <taxon>Streptomycetaceae</taxon>
        <taxon>Kitasatospora</taxon>
    </lineage>
</organism>
<evidence type="ECO:0000256" key="1">
    <source>
        <dbReference type="ARBA" id="ARBA00001927"/>
    </source>
</evidence>
<evidence type="ECO:0000259" key="9">
    <source>
        <dbReference type="PROSITE" id="PS51379"/>
    </source>
</evidence>
<dbReference type="InterPro" id="IPR051269">
    <property type="entry name" value="Fe-S_cluster_ET"/>
</dbReference>
<dbReference type="PANTHER" id="PTHR36923:SF3">
    <property type="entry name" value="FERREDOXIN"/>
    <property type="match status" value="1"/>
</dbReference>
<evidence type="ECO:0000256" key="5">
    <source>
        <dbReference type="ARBA" id="ARBA00023004"/>
    </source>
</evidence>
<dbReference type="EMBL" id="CP108482">
    <property type="protein sequence ID" value="WUS54816.1"/>
    <property type="molecule type" value="Genomic_DNA"/>
</dbReference>